<dbReference type="Proteomes" id="UP001500393">
    <property type="component" value="Unassembled WGS sequence"/>
</dbReference>
<keyword evidence="2" id="KW-1185">Reference proteome</keyword>
<protein>
    <submittedName>
        <fullName evidence="1">Uncharacterized protein</fullName>
    </submittedName>
</protein>
<organism evidence="1 2">
    <name type="scientific">Kribbella sancticallisti</name>
    <dbReference type="NCBI Taxonomy" id="460087"/>
    <lineage>
        <taxon>Bacteria</taxon>
        <taxon>Bacillati</taxon>
        <taxon>Actinomycetota</taxon>
        <taxon>Actinomycetes</taxon>
        <taxon>Propionibacteriales</taxon>
        <taxon>Kribbellaceae</taxon>
        <taxon>Kribbella</taxon>
    </lineage>
</organism>
<evidence type="ECO:0000313" key="1">
    <source>
        <dbReference type="EMBL" id="GAA1588327.1"/>
    </source>
</evidence>
<dbReference type="EMBL" id="BAAAOS010000032">
    <property type="protein sequence ID" value="GAA1588327.1"/>
    <property type="molecule type" value="Genomic_DNA"/>
</dbReference>
<proteinExistence type="predicted"/>
<comment type="caution">
    <text evidence="1">The sequence shown here is derived from an EMBL/GenBank/DDBJ whole genome shotgun (WGS) entry which is preliminary data.</text>
</comment>
<name>A0ABN2DVV7_9ACTN</name>
<reference evidence="1 2" key="1">
    <citation type="journal article" date="2019" name="Int. J. Syst. Evol. Microbiol.">
        <title>The Global Catalogue of Microorganisms (GCM) 10K type strain sequencing project: providing services to taxonomists for standard genome sequencing and annotation.</title>
        <authorList>
            <consortium name="The Broad Institute Genomics Platform"/>
            <consortium name="The Broad Institute Genome Sequencing Center for Infectious Disease"/>
            <person name="Wu L."/>
            <person name="Ma J."/>
        </authorList>
    </citation>
    <scope>NUCLEOTIDE SEQUENCE [LARGE SCALE GENOMIC DNA]</scope>
    <source>
        <strain evidence="1 2">JCM 14969</strain>
    </source>
</reference>
<sequence>MSDYVIKLLSATTWDAFAQLAERHNGVWNGCWCTWVPPGLIGQAGDGLVEAYPQDTQGKKTSASFLYKGTRKPFEDAGFSYDRPKGKNHCVMSRPVSPS</sequence>
<evidence type="ECO:0000313" key="2">
    <source>
        <dbReference type="Proteomes" id="UP001500393"/>
    </source>
</evidence>
<dbReference type="RefSeq" id="WP_344217401.1">
    <property type="nucleotide sequence ID" value="NZ_BAAAOS010000032.1"/>
</dbReference>
<accession>A0ABN2DVV7</accession>
<gene>
    <name evidence="1" type="ORF">GCM10009789_47310</name>
</gene>